<dbReference type="Proteomes" id="UP000502260">
    <property type="component" value="Chromosome"/>
</dbReference>
<gene>
    <name evidence="1" type="ORF">SKTS_13370</name>
</gene>
<dbReference type="AlphaFoldDB" id="A0A6F8VBD0"/>
<name>A0A6F8VBD0_9PROT</name>
<dbReference type="RefSeq" id="WP_173062180.1">
    <property type="nucleotide sequence ID" value="NZ_AP022853.1"/>
</dbReference>
<accession>A0A6F8VBD0</accession>
<reference evidence="2" key="1">
    <citation type="submission" date="2020-03" db="EMBL/GenBank/DDBJ databases">
        <title>Complete genome sequence of sulfur-oxidizing bacterium skT11.</title>
        <authorList>
            <person name="Kanda M."/>
            <person name="Kojima H."/>
            <person name="Fukui M."/>
        </authorList>
    </citation>
    <scope>NUCLEOTIDE SEQUENCE [LARGE SCALE GENOMIC DNA]</scope>
    <source>
        <strain evidence="2">skT11</strain>
    </source>
</reference>
<dbReference type="KEGG" id="slac:SKTS_13370"/>
<dbReference type="EMBL" id="AP022853">
    <property type="protein sequence ID" value="BCB26451.1"/>
    <property type="molecule type" value="Genomic_DNA"/>
</dbReference>
<organism evidence="1 2">
    <name type="scientific">Sulfurimicrobium lacus</name>
    <dbReference type="NCBI Taxonomy" id="2715678"/>
    <lineage>
        <taxon>Bacteria</taxon>
        <taxon>Pseudomonadati</taxon>
        <taxon>Pseudomonadota</taxon>
        <taxon>Betaproteobacteria</taxon>
        <taxon>Nitrosomonadales</taxon>
        <taxon>Sulfuricellaceae</taxon>
        <taxon>Sulfurimicrobium</taxon>
    </lineage>
</organism>
<protein>
    <submittedName>
        <fullName evidence="1">Uncharacterized protein</fullName>
    </submittedName>
</protein>
<keyword evidence="2" id="KW-1185">Reference proteome</keyword>
<proteinExistence type="predicted"/>
<evidence type="ECO:0000313" key="1">
    <source>
        <dbReference type="EMBL" id="BCB26451.1"/>
    </source>
</evidence>
<sequence>MSWPAQTILTAIVGLAHLDCVDIDLLVHHTKMERKQIANSCAILVNRELIERIKPGCYKLLPAGHVLIARGFEVKSGPRGETAVKQHTDTLRMKAWRAMRQRKKFSLGDLLVLVANGGEKAIENNVGQYLRALERAGYLTRMARREPGTAMTSNGFIRYLLVKDSGPLAPIWRPSKETVYDPNTQEEHSYAMAQSA</sequence>
<evidence type="ECO:0000313" key="2">
    <source>
        <dbReference type="Proteomes" id="UP000502260"/>
    </source>
</evidence>